<feature type="transmembrane region" description="Helical" evidence="1">
    <location>
        <begin position="6"/>
        <end position="23"/>
    </location>
</feature>
<sequence length="137" mass="15544">MITILMLMSVILCVMLVALIKRTKKSGKADYLIVKIDNETDKHYFNYLTLYFLPCIGLSIGNISDVFVLFIIMLIIGMVYISNDLIYINPMLTFGGFKVFSAEVRHISNLKGKTNRKIIISNCPNAEVLLLPHDVQK</sequence>
<evidence type="ECO:0000256" key="1">
    <source>
        <dbReference type="SAM" id="Phobius"/>
    </source>
</evidence>
<keyword evidence="3" id="KW-1185">Reference proteome</keyword>
<proteinExistence type="predicted"/>
<dbReference type="Proteomes" id="UP000199337">
    <property type="component" value="Unassembled WGS sequence"/>
</dbReference>
<protein>
    <submittedName>
        <fullName evidence="2">Uncharacterized protein</fullName>
    </submittedName>
</protein>
<dbReference type="AlphaFoldDB" id="A0A1I2VUW8"/>
<dbReference type="EMBL" id="FOOX01000012">
    <property type="protein sequence ID" value="SFG92167.1"/>
    <property type="molecule type" value="Genomic_DNA"/>
</dbReference>
<evidence type="ECO:0000313" key="3">
    <source>
        <dbReference type="Proteomes" id="UP000199337"/>
    </source>
</evidence>
<organism evidence="2 3">
    <name type="scientific">Desulfotruncus arcticus DSM 17038</name>
    <dbReference type="NCBI Taxonomy" id="1121424"/>
    <lineage>
        <taxon>Bacteria</taxon>
        <taxon>Bacillati</taxon>
        <taxon>Bacillota</taxon>
        <taxon>Clostridia</taxon>
        <taxon>Eubacteriales</taxon>
        <taxon>Desulfallaceae</taxon>
        <taxon>Desulfotruncus</taxon>
    </lineage>
</organism>
<keyword evidence="1" id="KW-0472">Membrane</keyword>
<feature type="transmembrane region" description="Helical" evidence="1">
    <location>
        <begin position="44"/>
        <end position="61"/>
    </location>
</feature>
<gene>
    <name evidence="2" type="ORF">SAMN05660649_03131</name>
</gene>
<name>A0A1I2VUW8_9FIRM</name>
<reference evidence="3" key="1">
    <citation type="submission" date="2016-10" db="EMBL/GenBank/DDBJ databases">
        <authorList>
            <person name="Varghese N."/>
            <person name="Submissions S."/>
        </authorList>
    </citation>
    <scope>NUCLEOTIDE SEQUENCE [LARGE SCALE GENOMIC DNA]</scope>
    <source>
        <strain evidence="3">DSM 17038</strain>
    </source>
</reference>
<feature type="transmembrane region" description="Helical" evidence="1">
    <location>
        <begin position="67"/>
        <end position="88"/>
    </location>
</feature>
<keyword evidence="1" id="KW-0812">Transmembrane</keyword>
<keyword evidence="1" id="KW-1133">Transmembrane helix</keyword>
<accession>A0A1I2VUW8</accession>
<evidence type="ECO:0000313" key="2">
    <source>
        <dbReference type="EMBL" id="SFG92167.1"/>
    </source>
</evidence>